<sequence length="110" mass="13021">MAHIFRHQFSPPDDHTLTIMKRIKYYINNIVEVIGNELGLIGSYYAATEVVVHVKFLHPMHLDVASTCYSLDECKFGFEYFVHFDITNKELPYPVEKLKLHLHWSDLRRK</sequence>
<organism evidence="1 2">
    <name type="scientific">Catharanthus roseus</name>
    <name type="common">Madagascar periwinkle</name>
    <name type="synonym">Vinca rosea</name>
    <dbReference type="NCBI Taxonomy" id="4058"/>
    <lineage>
        <taxon>Eukaryota</taxon>
        <taxon>Viridiplantae</taxon>
        <taxon>Streptophyta</taxon>
        <taxon>Embryophyta</taxon>
        <taxon>Tracheophyta</taxon>
        <taxon>Spermatophyta</taxon>
        <taxon>Magnoliopsida</taxon>
        <taxon>eudicotyledons</taxon>
        <taxon>Gunneridae</taxon>
        <taxon>Pentapetalae</taxon>
        <taxon>asterids</taxon>
        <taxon>lamiids</taxon>
        <taxon>Gentianales</taxon>
        <taxon>Apocynaceae</taxon>
        <taxon>Rauvolfioideae</taxon>
        <taxon>Vinceae</taxon>
        <taxon>Catharanthinae</taxon>
        <taxon>Catharanthus</taxon>
    </lineage>
</organism>
<protein>
    <submittedName>
        <fullName evidence="1">Uncharacterized protein</fullName>
    </submittedName>
</protein>
<evidence type="ECO:0000313" key="2">
    <source>
        <dbReference type="Proteomes" id="UP001060085"/>
    </source>
</evidence>
<keyword evidence="2" id="KW-1185">Reference proteome</keyword>
<dbReference type="EMBL" id="CM044707">
    <property type="protein sequence ID" value="KAI5652734.1"/>
    <property type="molecule type" value="Genomic_DNA"/>
</dbReference>
<gene>
    <name evidence="1" type="ORF">M9H77_29921</name>
</gene>
<proteinExistence type="predicted"/>
<accession>A0ACB9ZW37</accession>
<reference evidence="2" key="1">
    <citation type="journal article" date="2023" name="Nat. Plants">
        <title>Single-cell RNA sequencing provides a high-resolution roadmap for understanding the multicellular compartmentation of specialized metabolism.</title>
        <authorList>
            <person name="Sun S."/>
            <person name="Shen X."/>
            <person name="Li Y."/>
            <person name="Li Y."/>
            <person name="Wang S."/>
            <person name="Li R."/>
            <person name="Zhang H."/>
            <person name="Shen G."/>
            <person name="Guo B."/>
            <person name="Wei J."/>
            <person name="Xu J."/>
            <person name="St-Pierre B."/>
            <person name="Chen S."/>
            <person name="Sun C."/>
        </authorList>
    </citation>
    <scope>NUCLEOTIDE SEQUENCE [LARGE SCALE GENOMIC DNA]</scope>
</reference>
<name>A0ACB9ZW37_CATRO</name>
<evidence type="ECO:0000313" key="1">
    <source>
        <dbReference type="EMBL" id="KAI5652734.1"/>
    </source>
</evidence>
<comment type="caution">
    <text evidence="1">The sequence shown here is derived from an EMBL/GenBank/DDBJ whole genome shotgun (WGS) entry which is preliminary data.</text>
</comment>
<dbReference type="Proteomes" id="UP001060085">
    <property type="component" value="Linkage Group LG07"/>
</dbReference>